<dbReference type="Pfam" id="PF13682">
    <property type="entry name" value="CZB"/>
    <property type="match status" value="1"/>
</dbReference>
<dbReference type="InterPro" id="IPR025991">
    <property type="entry name" value="Chemoreceptor_zinc-bind_dom"/>
</dbReference>
<gene>
    <name evidence="7" type="ORF">CLV83_0291</name>
</gene>
<name>A0A4R1GIT2_9GAMM</name>
<protein>
    <submittedName>
        <fullName evidence="7">Chemoreceptor zinc-binding protein</fullName>
    </submittedName>
</protein>
<evidence type="ECO:0000256" key="3">
    <source>
        <dbReference type="PROSITE-ProRule" id="PRU00284"/>
    </source>
</evidence>
<dbReference type="Gene3D" id="1.10.287.950">
    <property type="entry name" value="Methyl-accepting chemotaxis protein"/>
    <property type="match status" value="1"/>
</dbReference>
<feature type="transmembrane region" description="Helical" evidence="5">
    <location>
        <begin position="20"/>
        <end position="39"/>
    </location>
</feature>
<evidence type="ECO:0000256" key="5">
    <source>
        <dbReference type="SAM" id="Phobius"/>
    </source>
</evidence>
<dbReference type="SUPFAM" id="SSF58104">
    <property type="entry name" value="Methyl-accepting chemotaxis protein (MCP) signaling domain"/>
    <property type="match status" value="1"/>
</dbReference>
<dbReference type="PANTHER" id="PTHR32089:SF112">
    <property type="entry name" value="LYSOZYME-LIKE PROTEIN-RELATED"/>
    <property type="match status" value="1"/>
</dbReference>
<dbReference type="GO" id="GO:0006935">
    <property type="term" value="P:chemotaxis"/>
    <property type="evidence" value="ECO:0007669"/>
    <property type="project" value="UniProtKB-ARBA"/>
</dbReference>
<dbReference type="InterPro" id="IPR004089">
    <property type="entry name" value="MCPsignal_dom"/>
</dbReference>
<dbReference type="Proteomes" id="UP000294546">
    <property type="component" value="Unassembled WGS sequence"/>
</dbReference>
<evidence type="ECO:0000259" key="6">
    <source>
        <dbReference type="PROSITE" id="PS50111"/>
    </source>
</evidence>
<organism evidence="7 8">
    <name type="scientific">Marinobacterium mangrovicola</name>
    <dbReference type="NCBI Taxonomy" id="1476959"/>
    <lineage>
        <taxon>Bacteria</taxon>
        <taxon>Pseudomonadati</taxon>
        <taxon>Pseudomonadota</taxon>
        <taxon>Gammaproteobacteria</taxon>
        <taxon>Oceanospirillales</taxon>
        <taxon>Oceanospirillaceae</taxon>
        <taxon>Marinobacterium</taxon>
    </lineage>
</organism>
<comment type="caution">
    <text evidence="7">The sequence shown here is derived from an EMBL/GenBank/DDBJ whole genome shotgun (WGS) entry which is preliminary data.</text>
</comment>
<dbReference type="Pfam" id="PF00015">
    <property type="entry name" value="MCPsignal"/>
    <property type="match status" value="1"/>
</dbReference>
<feature type="domain" description="Methyl-accepting transducer" evidence="6">
    <location>
        <begin position="159"/>
        <end position="408"/>
    </location>
</feature>
<dbReference type="AlphaFoldDB" id="A0A4R1GIT2"/>
<dbReference type="GO" id="GO:0007165">
    <property type="term" value="P:signal transduction"/>
    <property type="evidence" value="ECO:0007669"/>
    <property type="project" value="UniProtKB-KW"/>
</dbReference>
<evidence type="ECO:0000256" key="1">
    <source>
        <dbReference type="ARBA" id="ARBA00004370"/>
    </source>
</evidence>
<comment type="subcellular location">
    <subcellularLocation>
        <location evidence="1">Membrane</location>
    </subcellularLocation>
</comment>
<feature type="coiled-coil region" evidence="4">
    <location>
        <begin position="216"/>
        <end position="257"/>
    </location>
</feature>
<evidence type="ECO:0000256" key="2">
    <source>
        <dbReference type="ARBA" id="ARBA00023224"/>
    </source>
</evidence>
<dbReference type="OrthoDB" id="9808588at2"/>
<dbReference type="PROSITE" id="PS50111">
    <property type="entry name" value="CHEMOTAXIS_TRANSDUC_2"/>
    <property type="match status" value="1"/>
</dbReference>
<keyword evidence="7" id="KW-0675">Receptor</keyword>
<dbReference type="GO" id="GO:0016020">
    <property type="term" value="C:membrane"/>
    <property type="evidence" value="ECO:0007669"/>
    <property type="project" value="UniProtKB-SubCell"/>
</dbReference>
<evidence type="ECO:0000256" key="4">
    <source>
        <dbReference type="SAM" id="Coils"/>
    </source>
</evidence>
<accession>A0A4R1GIT2</accession>
<dbReference type="RefSeq" id="WP_132286473.1">
    <property type="nucleotide sequence ID" value="NZ_SMFU01000007.1"/>
</dbReference>
<keyword evidence="8" id="KW-1185">Reference proteome</keyword>
<keyword evidence="2 3" id="KW-0807">Transducer</keyword>
<keyword evidence="5" id="KW-1133">Transmembrane helix</keyword>
<sequence length="494" mass="54330">MKTKTSGISQSIPFIEQKYAITCVVFVLFTVIVSAVNAYNYGISFINLAFPLLTIGFAWYSWRDHCKPIAALIRIKDTLDEARKGNTHVRITHTKGLGEIGKVAWSLNDFLDIVETNFKELSNSFQASSRREFYRKGLVNGLPGEFGKMMSNVNVAIKGMEDADNFARQNRLMSELHHLNTSNLLTNLKNSQTELGVLSSRMDDVLNIAAESRDGAQTSQATVADLKKAVEDVNNRMERVEQAAKRLESQSSTIAETVKLITGIAEQTNLLALNAAIEAARAGEVGRGFAVVADEVRNLATRTRSSTGEISTIITDLQEQIVDVVSQTFAVGEQTKAIGTEVDNFYANFDSVASAAQKTITLMSRTKERAFASLVQLDHVIYMQNGYIALENNGEGSEADAVAVDHFSCRLGNWYYQGGGKDAYGTSSAYRKLEGYHADVHNNVQEALTLVKKDWVRDDSVLNDLVGCVSDAELASKGVISCISDMVEEKERRS</sequence>
<keyword evidence="5" id="KW-0472">Membrane</keyword>
<reference evidence="7 8" key="1">
    <citation type="submission" date="2019-03" db="EMBL/GenBank/DDBJ databases">
        <title>Genomic Encyclopedia of Archaeal and Bacterial Type Strains, Phase II (KMG-II): from individual species to whole genera.</title>
        <authorList>
            <person name="Goeker M."/>
        </authorList>
    </citation>
    <scope>NUCLEOTIDE SEQUENCE [LARGE SCALE GENOMIC DNA]</scope>
    <source>
        <strain evidence="7 8">DSM 27697</strain>
    </source>
</reference>
<evidence type="ECO:0000313" key="7">
    <source>
        <dbReference type="EMBL" id="TCK08217.1"/>
    </source>
</evidence>
<keyword evidence="4" id="KW-0175">Coiled coil</keyword>
<dbReference type="EMBL" id="SMFU01000007">
    <property type="protein sequence ID" value="TCK08217.1"/>
    <property type="molecule type" value="Genomic_DNA"/>
</dbReference>
<proteinExistence type="predicted"/>
<dbReference type="PANTHER" id="PTHR32089">
    <property type="entry name" value="METHYL-ACCEPTING CHEMOTAXIS PROTEIN MCPB"/>
    <property type="match status" value="1"/>
</dbReference>
<dbReference type="SMART" id="SM00283">
    <property type="entry name" value="MA"/>
    <property type="match status" value="1"/>
</dbReference>
<evidence type="ECO:0000313" key="8">
    <source>
        <dbReference type="Proteomes" id="UP000294546"/>
    </source>
</evidence>
<keyword evidence="5" id="KW-0812">Transmembrane</keyword>